<dbReference type="GO" id="GO:0036297">
    <property type="term" value="P:interstrand cross-link repair"/>
    <property type="evidence" value="ECO:0007669"/>
    <property type="project" value="TreeGrafter"/>
</dbReference>
<dbReference type="EMBL" id="JMSN01000006">
    <property type="protein sequence ID" value="KDN52783.1"/>
    <property type="molecule type" value="Genomic_DNA"/>
</dbReference>
<keyword evidence="4" id="KW-0227">DNA damage</keyword>
<reference evidence="11 12" key="1">
    <citation type="submission" date="2014-05" db="EMBL/GenBank/DDBJ databases">
        <title>Draft genome sequence of a rare smut relative, Tilletiaria anomala UBC 951.</title>
        <authorList>
            <consortium name="DOE Joint Genome Institute"/>
            <person name="Toome M."/>
            <person name="Kuo A."/>
            <person name="Henrissat B."/>
            <person name="Lipzen A."/>
            <person name="Tritt A."/>
            <person name="Yoshinaga Y."/>
            <person name="Zane M."/>
            <person name="Barry K."/>
            <person name="Grigoriev I.V."/>
            <person name="Spatafora J.W."/>
            <person name="Aimea M.C."/>
        </authorList>
    </citation>
    <scope>NUCLEOTIDE SEQUENCE [LARGE SCALE GENOMIC DNA]</scope>
    <source>
        <strain evidence="11 12">UBC 951</strain>
    </source>
</reference>
<comment type="similarity">
    <text evidence="2">Belongs to the MGM101 family.</text>
</comment>
<evidence type="ECO:0000313" key="11">
    <source>
        <dbReference type="EMBL" id="KDN52783.1"/>
    </source>
</evidence>
<accession>A0A066WJP9</accession>
<dbReference type="OrthoDB" id="17164at2759"/>
<comment type="caution">
    <text evidence="11">The sequence shown here is derived from an EMBL/GenBank/DDBJ whole genome shotgun (WGS) entry which is preliminary data.</text>
</comment>
<dbReference type="PANTHER" id="PTHR31404:SF0">
    <property type="entry name" value="MITOCHONDRIAL GENOME MAINTENANCE PROTEIN MGM101"/>
    <property type="match status" value="1"/>
</dbReference>
<evidence type="ECO:0000256" key="3">
    <source>
        <dbReference type="ARBA" id="ARBA00013628"/>
    </source>
</evidence>
<evidence type="ECO:0000256" key="9">
    <source>
        <dbReference type="ARBA" id="ARBA00023271"/>
    </source>
</evidence>
<feature type="region of interest" description="Disordered" evidence="10">
    <location>
        <begin position="121"/>
        <end position="281"/>
    </location>
</feature>
<dbReference type="InterPro" id="IPR009446">
    <property type="entry name" value="Mgm101"/>
</dbReference>
<dbReference type="PANTHER" id="PTHR31404">
    <property type="entry name" value="MITOCHONDRIAL GENOME MAINTENANCE PROTEIN MGM101"/>
    <property type="match status" value="1"/>
</dbReference>
<feature type="compositionally biased region" description="Low complexity" evidence="10">
    <location>
        <begin position="54"/>
        <end position="66"/>
    </location>
</feature>
<dbReference type="HOGENOM" id="CLU_028692_0_1_1"/>
<dbReference type="InParanoid" id="A0A066WJP9"/>
<proteinExistence type="inferred from homology"/>
<comment type="subcellular location">
    <subcellularLocation>
        <location evidence="1">Mitochondrion matrix</location>
        <location evidence="1">Mitochondrion nucleoid</location>
    </subcellularLocation>
</comment>
<keyword evidence="12" id="KW-1185">Reference proteome</keyword>
<evidence type="ECO:0000256" key="5">
    <source>
        <dbReference type="ARBA" id="ARBA00022946"/>
    </source>
</evidence>
<organism evidence="11 12">
    <name type="scientific">Tilletiaria anomala (strain ATCC 24038 / CBS 436.72 / UBC 951)</name>
    <dbReference type="NCBI Taxonomy" id="1037660"/>
    <lineage>
        <taxon>Eukaryota</taxon>
        <taxon>Fungi</taxon>
        <taxon>Dikarya</taxon>
        <taxon>Basidiomycota</taxon>
        <taxon>Ustilaginomycotina</taxon>
        <taxon>Exobasidiomycetes</taxon>
        <taxon>Georgefischeriales</taxon>
        <taxon>Tilletiariaceae</taxon>
        <taxon>Tilletiaria</taxon>
    </lineage>
</organism>
<feature type="compositionally biased region" description="Low complexity" evidence="10">
    <location>
        <begin position="186"/>
        <end position="221"/>
    </location>
</feature>
<dbReference type="GeneID" id="25263654"/>
<feature type="compositionally biased region" description="Polar residues" evidence="10">
    <location>
        <begin position="247"/>
        <end position="260"/>
    </location>
</feature>
<evidence type="ECO:0000256" key="7">
    <source>
        <dbReference type="ARBA" id="ARBA00023128"/>
    </source>
</evidence>
<dbReference type="RefSeq" id="XP_013245622.1">
    <property type="nucleotide sequence ID" value="XM_013390168.1"/>
</dbReference>
<name>A0A066WJP9_TILAU</name>
<dbReference type="GO" id="GO:0000725">
    <property type="term" value="P:recombinational repair"/>
    <property type="evidence" value="ECO:0007669"/>
    <property type="project" value="TreeGrafter"/>
</dbReference>
<evidence type="ECO:0000256" key="2">
    <source>
        <dbReference type="ARBA" id="ARBA00007053"/>
    </source>
</evidence>
<dbReference type="GO" id="GO:0000262">
    <property type="term" value="C:mitochondrial chromosome"/>
    <property type="evidence" value="ECO:0007669"/>
    <property type="project" value="InterPro"/>
</dbReference>
<dbReference type="STRING" id="1037660.A0A066WJP9"/>
<sequence length="459" mass="48808">MLARSSLLQRIGHVARSQPAIASALRSTSALPHRSGTSQYNTRSKLPSPPPSAPAAAKLSSLSLSPGEAEKLASTTTAADLHTLPESGATAAESSPTDYNWSADGKLALPNFAAKNASVNESRPAALGSDDPDMNPRVATPSMFERHKVKEKSSSGPRGYHSSSGLNAVADAISSQERHHLPRSYSKASTGSSAARRTTTSAKSPASLRASGSANSAAASAHFTRPPAPGAHNPSIGSSVAAPSLENAGSTQQAIKSSLPSPLDTADASTPPELSAPSQQQTSFDHLAQNYAGMGSHPFDSRIANILSAPLNDLDIEIKPDGIIYLPEIKYRRILNKAFGPGGWGLAPRGETNVGPRIVSREWMLICLGRFVSTARGEQEYFDPSGIATASEGAKSNALMRCCKDLGIASELWDPRFVREFKSKHTVEVWAEGVGGKKRRLWRRKDQPPFEYPWKEKQV</sequence>
<keyword evidence="8" id="KW-0234">DNA repair</keyword>
<dbReference type="Pfam" id="PF06420">
    <property type="entry name" value="Mgm101p"/>
    <property type="match status" value="1"/>
</dbReference>
<evidence type="ECO:0000256" key="10">
    <source>
        <dbReference type="SAM" id="MobiDB-lite"/>
    </source>
</evidence>
<evidence type="ECO:0000256" key="6">
    <source>
        <dbReference type="ARBA" id="ARBA00023125"/>
    </source>
</evidence>
<dbReference type="Proteomes" id="UP000027361">
    <property type="component" value="Unassembled WGS sequence"/>
</dbReference>
<keyword evidence="9" id="KW-1135">Mitochondrion nucleoid</keyword>
<feature type="compositionally biased region" description="Low complexity" evidence="10">
    <location>
        <begin position="154"/>
        <end position="165"/>
    </location>
</feature>
<feature type="compositionally biased region" description="Basic and acidic residues" evidence="10">
    <location>
        <begin position="144"/>
        <end position="153"/>
    </location>
</feature>
<keyword evidence="5" id="KW-0809">Transit peptide</keyword>
<keyword evidence="7" id="KW-0496">Mitochondrion</keyword>
<evidence type="ECO:0000256" key="4">
    <source>
        <dbReference type="ARBA" id="ARBA00022763"/>
    </source>
</evidence>
<keyword evidence="6" id="KW-0238">DNA-binding</keyword>
<gene>
    <name evidence="11" type="ORF">K437DRAFT_253710</name>
</gene>
<protein>
    <recommendedName>
        <fullName evidence="3">Mitochondrial genome maintenance protein MGM101</fullName>
    </recommendedName>
</protein>
<dbReference type="GO" id="GO:0003697">
    <property type="term" value="F:single-stranded DNA binding"/>
    <property type="evidence" value="ECO:0007669"/>
    <property type="project" value="InterPro"/>
</dbReference>
<evidence type="ECO:0000256" key="1">
    <source>
        <dbReference type="ARBA" id="ARBA00004436"/>
    </source>
</evidence>
<feature type="region of interest" description="Disordered" evidence="10">
    <location>
        <begin position="24"/>
        <end position="98"/>
    </location>
</feature>
<evidence type="ECO:0000313" key="12">
    <source>
        <dbReference type="Proteomes" id="UP000027361"/>
    </source>
</evidence>
<dbReference type="AlphaFoldDB" id="A0A066WJP9"/>
<evidence type="ECO:0000256" key="8">
    <source>
        <dbReference type="ARBA" id="ARBA00023204"/>
    </source>
</evidence>
<feature type="compositionally biased region" description="Polar residues" evidence="10">
    <location>
        <begin position="25"/>
        <end position="43"/>
    </location>
</feature>